<sequence length="79" mass="9201">MDRKPTKNSGDRSRKRRFHGNRFTVDEDTSFTSTSAAKLSKSADEDVIISNNCGYCILEFFCFYSYFIVSFVCYVQERN</sequence>
<reference evidence="1" key="1">
    <citation type="submission" date="2022-03" db="EMBL/GenBank/DDBJ databases">
        <authorList>
            <person name="Tunstrom K."/>
        </authorList>
    </citation>
    <scope>NUCLEOTIDE SEQUENCE</scope>
</reference>
<dbReference type="Proteomes" id="UP001153954">
    <property type="component" value="Unassembled WGS sequence"/>
</dbReference>
<protein>
    <submittedName>
        <fullName evidence="1">Uncharacterized protein</fullName>
    </submittedName>
</protein>
<accession>A0AAU9UPA4</accession>
<evidence type="ECO:0000313" key="2">
    <source>
        <dbReference type="Proteomes" id="UP001153954"/>
    </source>
</evidence>
<evidence type="ECO:0000313" key="1">
    <source>
        <dbReference type="EMBL" id="CAH2100841.1"/>
    </source>
</evidence>
<keyword evidence="2" id="KW-1185">Reference proteome</keyword>
<organism evidence="1 2">
    <name type="scientific">Euphydryas editha</name>
    <name type="common">Edith's checkerspot</name>
    <dbReference type="NCBI Taxonomy" id="104508"/>
    <lineage>
        <taxon>Eukaryota</taxon>
        <taxon>Metazoa</taxon>
        <taxon>Ecdysozoa</taxon>
        <taxon>Arthropoda</taxon>
        <taxon>Hexapoda</taxon>
        <taxon>Insecta</taxon>
        <taxon>Pterygota</taxon>
        <taxon>Neoptera</taxon>
        <taxon>Endopterygota</taxon>
        <taxon>Lepidoptera</taxon>
        <taxon>Glossata</taxon>
        <taxon>Ditrysia</taxon>
        <taxon>Papilionoidea</taxon>
        <taxon>Nymphalidae</taxon>
        <taxon>Nymphalinae</taxon>
        <taxon>Euphydryas</taxon>
    </lineage>
</organism>
<proteinExistence type="predicted"/>
<gene>
    <name evidence="1" type="ORF">EEDITHA_LOCUS15656</name>
</gene>
<comment type="caution">
    <text evidence="1">The sequence shown here is derived from an EMBL/GenBank/DDBJ whole genome shotgun (WGS) entry which is preliminary data.</text>
</comment>
<dbReference type="AlphaFoldDB" id="A0AAU9UPA4"/>
<name>A0AAU9UPA4_EUPED</name>
<dbReference type="EMBL" id="CAKOGL010000023">
    <property type="protein sequence ID" value="CAH2100841.1"/>
    <property type="molecule type" value="Genomic_DNA"/>
</dbReference>